<evidence type="ECO:0000313" key="3">
    <source>
        <dbReference type="Proteomes" id="UP000712600"/>
    </source>
</evidence>
<sequence>MLVKISGKVSSFKNFSNGGLPKSQKYTCLASVAYGVIKQHMLIRRRQTWKVLGWKFTQLNSAMEDATSQLKTGDTLYGSALRTDEVKYGLKLSLICVGYFLETRDSYAVLSDVKSYEPAPVVLNDPPQDERLMELIKELDREKKAREDGLKAEIETSSHMLVSGIEKISGKVSSFKNFSNGGLPKKSQKYTGLASVNYGVIKQHMLIRRRVYFRSTRLEPIAGADRKDLRRKFPKFIHDEDKALEVLGWKFTQLNSAMEDATSQLKAGDTLCGSALKTNEAKPDGTLKEATIPYMTKALQTKQNRRVLERAVSSPSSSLCTLRANYGGKEMPRVITNETYGCPPIRALTFDSLGLIKVTEARGKERGTPTVVNTWGEMNASRCVLAASMDDRPSNPLLAVARKDGNVEVLNPCNGDLHFAYSLFGDDGSSPEDDEVSGLHLFRKQKDDQAERSCTLLTCTKKGDVSLRTVQFPNARADSTDEAAPKTWKACGSGEVLFGKVDGSENFGLFGGKRVEVNIWDLEQCTKIWSAKSPPKDNLGIFTPTWFTCAAFLSNEDHRKFATGTKSHQVRLYDVSAQRRPVLSFDFHETAITAITEDPDGHTVYVGNASADLAAFDIRTGKLLGNFLGKCSGSIRSVVRHPHHQVIASCGLDRYLRVYDVKTRQLISAVFLKQHLTGLVFDSGFSGEEIAVANTVVEAETEEKMTILEDDDEEDEDKTEEVPVKKKKSKKEKRSRDKVSEKGEKIDQVRSKKIRDHKKKTKKVKLTQED</sequence>
<feature type="compositionally biased region" description="Acidic residues" evidence="1">
    <location>
        <begin position="708"/>
        <end position="719"/>
    </location>
</feature>
<dbReference type="FunFam" id="2.130.10.10:FF:001930">
    <property type="entry name" value="Transducin/WD40 repeat-like superfamily protein"/>
    <property type="match status" value="1"/>
</dbReference>
<accession>A0A8S9P3G7</accession>
<dbReference type="AlphaFoldDB" id="A0A8S9P3G7"/>
<dbReference type="GO" id="GO:0042273">
    <property type="term" value="P:ribosomal large subunit biogenesis"/>
    <property type="evidence" value="ECO:0007669"/>
    <property type="project" value="InterPro"/>
</dbReference>
<reference evidence="2" key="1">
    <citation type="submission" date="2019-12" db="EMBL/GenBank/DDBJ databases">
        <title>Genome sequencing and annotation of Brassica cretica.</title>
        <authorList>
            <person name="Studholme D.J."/>
            <person name="Sarris P."/>
        </authorList>
    </citation>
    <scope>NUCLEOTIDE SEQUENCE</scope>
    <source>
        <strain evidence="2">PFS-109/04</strain>
        <tissue evidence="2">Leaf</tissue>
    </source>
</reference>
<dbReference type="PANTHER" id="PTHR16038:SF5">
    <property type="entry name" value="(RAPE) HYPOTHETICAL PROTEIN"/>
    <property type="match status" value="1"/>
</dbReference>
<dbReference type="SUPFAM" id="SSF50998">
    <property type="entry name" value="Quinoprotein alcohol dehydrogenase-like"/>
    <property type="match status" value="1"/>
</dbReference>
<dbReference type="InterPro" id="IPR015943">
    <property type="entry name" value="WD40/YVTN_repeat-like_dom_sf"/>
</dbReference>
<comment type="caution">
    <text evidence="2">The sequence shown here is derived from an EMBL/GenBank/DDBJ whole genome shotgun (WGS) entry which is preliminary data.</text>
</comment>
<dbReference type="CDD" id="cd22857">
    <property type="entry name" value="WDR74"/>
    <property type="match status" value="1"/>
</dbReference>
<evidence type="ECO:0000313" key="2">
    <source>
        <dbReference type="EMBL" id="KAF3508022.1"/>
    </source>
</evidence>
<dbReference type="InterPro" id="IPR037379">
    <property type="entry name" value="WDR74/Nsa1"/>
</dbReference>
<evidence type="ECO:0000256" key="1">
    <source>
        <dbReference type="SAM" id="MobiDB-lite"/>
    </source>
</evidence>
<dbReference type="SMART" id="SM00320">
    <property type="entry name" value="WD40"/>
    <property type="match status" value="3"/>
</dbReference>
<dbReference type="Gene3D" id="2.130.10.10">
    <property type="entry name" value="YVTN repeat-like/Quinoprotein amine dehydrogenase"/>
    <property type="match status" value="1"/>
</dbReference>
<dbReference type="GO" id="GO:0005730">
    <property type="term" value="C:nucleolus"/>
    <property type="evidence" value="ECO:0007669"/>
    <property type="project" value="InterPro"/>
</dbReference>
<name>A0A8S9P3G7_BRACR</name>
<dbReference type="GO" id="GO:0030687">
    <property type="term" value="C:preribosome, large subunit precursor"/>
    <property type="evidence" value="ECO:0007669"/>
    <property type="project" value="TreeGrafter"/>
</dbReference>
<feature type="region of interest" description="Disordered" evidence="1">
    <location>
        <begin position="703"/>
        <end position="770"/>
    </location>
</feature>
<gene>
    <name evidence="2" type="ORF">F2Q69_00008311</name>
</gene>
<organism evidence="2 3">
    <name type="scientific">Brassica cretica</name>
    <name type="common">Mustard</name>
    <dbReference type="NCBI Taxonomy" id="69181"/>
    <lineage>
        <taxon>Eukaryota</taxon>
        <taxon>Viridiplantae</taxon>
        <taxon>Streptophyta</taxon>
        <taxon>Embryophyta</taxon>
        <taxon>Tracheophyta</taxon>
        <taxon>Spermatophyta</taxon>
        <taxon>Magnoliopsida</taxon>
        <taxon>eudicotyledons</taxon>
        <taxon>Gunneridae</taxon>
        <taxon>Pentapetalae</taxon>
        <taxon>rosids</taxon>
        <taxon>malvids</taxon>
        <taxon>Brassicales</taxon>
        <taxon>Brassicaceae</taxon>
        <taxon>Brassiceae</taxon>
        <taxon>Brassica</taxon>
    </lineage>
</organism>
<evidence type="ECO:0008006" key="4">
    <source>
        <dbReference type="Google" id="ProtNLM"/>
    </source>
</evidence>
<feature type="compositionally biased region" description="Basic and acidic residues" evidence="1">
    <location>
        <begin position="734"/>
        <end position="750"/>
    </location>
</feature>
<feature type="compositionally biased region" description="Basic residues" evidence="1">
    <location>
        <begin position="751"/>
        <end position="770"/>
    </location>
</feature>
<dbReference type="Pfam" id="PF00400">
    <property type="entry name" value="WD40"/>
    <property type="match status" value="1"/>
</dbReference>
<dbReference type="InterPro" id="IPR001680">
    <property type="entry name" value="WD40_rpt"/>
</dbReference>
<dbReference type="EMBL" id="QGKX02001521">
    <property type="protein sequence ID" value="KAF3508022.1"/>
    <property type="molecule type" value="Genomic_DNA"/>
</dbReference>
<dbReference type="InterPro" id="IPR011047">
    <property type="entry name" value="Quinoprotein_ADH-like_sf"/>
</dbReference>
<proteinExistence type="predicted"/>
<protein>
    <recommendedName>
        <fullName evidence="4">WD repeat-containing protein 74</fullName>
    </recommendedName>
</protein>
<dbReference type="PANTHER" id="PTHR16038">
    <property type="entry name" value="NOP SEVEN ASSOCIATED PROTEIN 1"/>
    <property type="match status" value="1"/>
</dbReference>
<dbReference type="Proteomes" id="UP000712600">
    <property type="component" value="Unassembled WGS sequence"/>
</dbReference>